<protein>
    <submittedName>
        <fullName evidence="2">SNF2 family helicase/ATPase</fullName>
    </submittedName>
</protein>
<feature type="region of interest" description="Disordered" evidence="1">
    <location>
        <begin position="1"/>
        <end position="27"/>
    </location>
</feature>
<keyword evidence="2" id="KW-0067">ATP-binding</keyword>
<name>A0A146FYB7_ASPKA</name>
<keyword evidence="2" id="KW-0347">Helicase</keyword>
<dbReference type="AlphaFoldDB" id="A0A146FYB7"/>
<comment type="caution">
    <text evidence="2">The sequence shown here is derived from an EMBL/GenBank/DDBJ whole genome shotgun (WGS) entry which is preliminary data.</text>
</comment>
<keyword evidence="2" id="KW-0547">Nucleotide-binding</keyword>
<evidence type="ECO:0000256" key="1">
    <source>
        <dbReference type="SAM" id="MobiDB-lite"/>
    </source>
</evidence>
<reference evidence="2 3" key="1">
    <citation type="journal article" date="2016" name="DNA Res.">
        <title>Genome sequence of Aspergillus luchuensis NBRC 4314.</title>
        <authorList>
            <person name="Yamada O."/>
            <person name="Machida M."/>
            <person name="Hosoyama A."/>
            <person name="Goto M."/>
            <person name="Takahashi T."/>
            <person name="Futagami T."/>
            <person name="Yamagata Y."/>
            <person name="Takeuchi M."/>
            <person name="Kobayashi T."/>
            <person name="Koike H."/>
            <person name="Abe K."/>
            <person name="Asai K."/>
            <person name="Arita M."/>
            <person name="Fujita N."/>
            <person name="Fukuda K."/>
            <person name="Higa K."/>
            <person name="Horikawa H."/>
            <person name="Ishikawa T."/>
            <person name="Jinno K."/>
            <person name="Kato Y."/>
            <person name="Kirimura K."/>
            <person name="Mizutani O."/>
            <person name="Nakasone K."/>
            <person name="Sano M."/>
            <person name="Shiraishi Y."/>
            <person name="Tsukahara M."/>
            <person name="Gomi K."/>
        </authorList>
    </citation>
    <scope>NUCLEOTIDE SEQUENCE [LARGE SCALE GENOMIC DNA]</scope>
    <source>
        <strain evidence="2 3">RIB 2604</strain>
    </source>
</reference>
<dbReference type="Proteomes" id="UP000075230">
    <property type="component" value="Unassembled WGS sequence"/>
</dbReference>
<reference evidence="3" key="2">
    <citation type="submission" date="2016-02" db="EMBL/GenBank/DDBJ databases">
        <title>Genome sequencing of Aspergillus luchuensis NBRC 4314.</title>
        <authorList>
            <person name="Yamada O."/>
        </authorList>
    </citation>
    <scope>NUCLEOTIDE SEQUENCE [LARGE SCALE GENOMIC DNA]</scope>
    <source>
        <strain evidence="3">RIB 2604</strain>
    </source>
</reference>
<gene>
    <name evidence="2" type="ORF">RIB2604_03400100</name>
</gene>
<keyword evidence="2" id="KW-0378">Hydrolase</keyword>
<organism evidence="2 3">
    <name type="scientific">Aspergillus kawachii</name>
    <name type="common">White koji mold</name>
    <name type="synonym">Aspergillus awamori var. kawachi</name>
    <dbReference type="NCBI Taxonomy" id="1069201"/>
    <lineage>
        <taxon>Eukaryota</taxon>
        <taxon>Fungi</taxon>
        <taxon>Dikarya</taxon>
        <taxon>Ascomycota</taxon>
        <taxon>Pezizomycotina</taxon>
        <taxon>Eurotiomycetes</taxon>
        <taxon>Eurotiomycetidae</taxon>
        <taxon>Eurotiales</taxon>
        <taxon>Aspergillaceae</taxon>
        <taxon>Aspergillus</taxon>
        <taxon>Aspergillus subgen. Circumdati</taxon>
    </lineage>
</organism>
<accession>A0A146FYB7</accession>
<evidence type="ECO:0000313" key="2">
    <source>
        <dbReference type="EMBL" id="GAT30425.1"/>
    </source>
</evidence>
<dbReference type="EMBL" id="BCWF01000033">
    <property type="protein sequence ID" value="GAT30425.1"/>
    <property type="molecule type" value="Genomic_DNA"/>
</dbReference>
<dbReference type="GO" id="GO:0004386">
    <property type="term" value="F:helicase activity"/>
    <property type="evidence" value="ECO:0007669"/>
    <property type="project" value="UniProtKB-KW"/>
</dbReference>
<evidence type="ECO:0000313" key="3">
    <source>
        <dbReference type="Proteomes" id="UP000075230"/>
    </source>
</evidence>
<sequence>MNSPATAHNIGSPLLAPSFTPSVSKNGTTVDQVPWIHVVLSPMNCANHVLCPLETLQPSPGCHTQKGCTIRVQTRSHKDGIYGLTEYDPQDCELRPQEGRREPPG</sequence>
<proteinExistence type="predicted"/>